<evidence type="ECO:0000256" key="5">
    <source>
        <dbReference type="ARBA" id="ARBA00023128"/>
    </source>
</evidence>
<evidence type="ECO:0000256" key="9">
    <source>
        <dbReference type="SAM" id="MobiDB-lite"/>
    </source>
</evidence>
<organism evidence="10 11">
    <name type="scientific">Chrysemys picta bellii</name>
    <name type="common">Western painted turtle</name>
    <name type="synonym">Emys bellii</name>
    <dbReference type="NCBI Taxonomy" id="8478"/>
    <lineage>
        <taxon>Eukaryota</taxon>
        <taxon>Metazoa</taxon>
        <taxon>Chordata</taxon>
        <taxon>Craniata</taxon>
        <taxon>Vertebrata</taxon>
        <taxon>Euteleostomi</taxon>
        <taxon>Archelosauria</taxon>
        <taxon>Testudinata</taxon>
        <taxon>Testudines</taxon>
        <taxon>Cryptodira</taxon>
        <taxon>Durocryptodira</taxon>
        <taxon>Testudinoidea</taxon>
        <taxon>Emydidae</taxon>
        <taxon>Chrysemys</taxon>
    </lineage>
</organism>
<dbReference type="GeneID" id="101941055"/>
<keyword evidence="4" id="KW-0689">Ribosomal protein</keyword>
<evidence type="ECO:0000256" key="8">
    <source>
        <dbReference type="ARBA" id="ARBA00035363"/>
    </source>
</evidence>
<evidence type="ECO:0000256" key="1">
    <source>
        <dbReference type="ARBA" id="ARBA00004173"/>
    </source>
</evidence>
<proteinExistence type="inferred from homology"/>
<dbReference type="PANTHER" id="PTHR13231:SF3">
    <property type="entry name" value="SMALL RIBOSOMAL SUBUNIT PROTEIN MS31"/>
    <property type="match status" value="1"/>
</dbReference>
<dbReference type="GO" id="GO:0005763">
    <property type="term" value="C:mitochondrial small ribosomal subunit"/>
    <property type="evidence" value="ECO:0007669"/>
    <property type="project" value="InterPro"/>
</dbReference>
<dbReference type="PANTHER" id="PTHR13231">
    <property type="entry name" value="MITOCHONDRIAL RIBOSOMAL PROTEIN S31"/>
    <property type="match status" value="1"/>
</dbReference>
<evidence type="ECO:0000313" key="10">
    <source>
        <dbReference type="Ensembl" id="ENSCPBP00000000829.1"/>
    </source>
</evidence>
<protein>
    <recommendedName>
        <fullName evidence="7">Small ribosomal subunit protein mS31</fullName>
    </recommendedName>
    <alternativeName>
        <fullName evidence="8">28S ribosomal protein S31, mitochondrial</fullName>
    </alternativeName>
</protein>
<accession>A0A8C3F0R4</accession>
<dbReference type="KEGG" id="cpic:101941055"/>
<sequence length="412" mass="46236">MWSRVSAVGSRTRGACRCRPRPRFLSYPWGAQDPAAGAGAPRPEQGPGSKTQKCVSTSTGFYNKEDESATSTDSSAKKASENQEKATPGNAKKNLLNIISEMKVELSSKKKFQLLKKMKTTKQTKDQPESLESASSMFLKATADSKAKRSKPLNPELVEAASAVASSLPFDRKQTVSDLLAQLRKHEEATDAQKRGETTNISNIIADMKIGKRHHNRGVSRPSSQISFDDDDGQGDMFQRGILSEFAGSKRGGLHLGRRLNIFPVSPTVTEGKPEAESSPTLWDLEFANQLAAINQKPPRNGFEEMIQWTKEGKLWEFPINNEAGIEDDVEFHEHIFLDKYLEDFTKQGPIRHFMELVTCGLSKNPYLSVKQKAEHIEWFQNYFQEKEELLKEIDDHKKETDLSLERKSLSE</sequence>
<dbReference type="Ensembl" id="ENSCPBT00000001033.1">
    <property type="protein sequence ID" value="ENSCPBP00000000829.1"/>
    <property type="gene ID" value="ENSCPBG00000000676.1"/>
</dbReference>
<dbReference type="GO" id="GO:0019904">
    <property type="term" value="F:protein domain specific binding"/>
    <property type="evidence" value="ECO:0007669"/>
    <property type="project" value="Ensembl"/>
</dbReference>
<keyword evidence="5" id="KW-0496">Mitochondrion</keyword>
<reference evidence="10" key="3">
    <citation type="submission" date="2025-09" db="UniProtKB">
        <authorList>
            <consortium name="Ensembl"/>
        </authorList>
    </citation>
    <scope>IDENTIFICATION</scope>
</reference>
<name>A0A8C3F0R4_CHRPI</name>
<feature type="region of interest" description="Disordered" evidence="9">
    <location>
        <begin position="27"/>
        <end position="91"/>
    </location>
</feature>
<reference evidence="10" key="2">
    <citation type="submission" date="2025-08" db="UniProtKB">
        <authorList>
            <consortium name="Ensembl"/>
        </authorList>
    </citation>
    <scope>IDENTIFICATION</scope>
</reference>
<dbReference type="CTD" id="10240"/>
<keyword evidence="3" id="KW-0809">Transit peptide</keyword>
<keyword evidence="11" id="KW-1185">Reference proteome</keyword>
<evidence type="ECO:0000256" key="4">
    <source>
        <dbReference type="ARBA" id="ARBA00022980"/>
    </source>
</evidence>
<dbReference type="Proteomes" id="UP000694380">
    <property type="component" value="Chromosome 1"/>
</dbReference>
<feature type="compositionally biased region" description="Basic and acidic residues" evidence="9">
    <location>
        <begin position="75"/>
        <end position="84"/>
    </location>
</feature>
<comment type="similarity">
    <text evidence="2">Belongs to the mitochondrion-specific ribosomal protein mS31 family.</text>
</comment>
<evidence type="ECO:0000256" key="3">
    <source>
        <dbReference type="ARBA" id="ARBA00022946"/>
    </source>
</evidence>
<feature type="compositionally biased region" description="Low complexity" evidence="9">
    <location>
        <begin position="28"/>
        <end position="48"/>
    </location>
</feature>
<keyword evidence="6" id="KW-0687">Ribonucleoprotein</keyword>
<comment type="subcellular location">
    <subcellularLocation>
        <location evidence="1">Mitochondrion</location>
    </subcellularLocation>
</comment>
<feature type="compositionally biased region" description="Polar residues" evidence="9">
    <location>
        <begin position="49"/>
        <end position="61"/>
    </location>
</feature>
<dbReference type="GeneTree" id="ENSGT00390000010017"/>
<dbReference type="InterPro" id="IPR026299">
    <property type="entry name" value="MRP-S31"/>
</dbReference>
<dbReference type="Pfam" id="PF15433">
    <property type="entry name" value="MRP-S31"/>
    <property type="match status" value="1"/>
</dbReference>
<evidence type="ECO:0000256" key="2">
    <source>
        <dbReference type="ARBA" id="ARBA00011057"/>
    </source>
</evidence>
<dbReference type="GO" id="GO:0005730">
    <property type="term" value="C:nucleolus"/>
    <property type="evidence" value="ECO:0007669"/>
    <property type="project" value="Ensembl"/>
</dbReference>
<dbReference type="OrthoDB" id="5989925at2759"/>
<reference evidence="10" key="1">
    <citation type="journal article" date="2015" name="Genome Biol. Evol.">
        <title>Physical Mapping and Refinement of the Painted Turtle Genome (Chrysemys picta) Inform Amniote Genome Evolution and Challenge Turtle-Bird Chromosomal Conservation.</title>
        <authorList>
            <person name="Badenhorst D."/>
            <person name="Hillier L.W."/>
            <person name="Literman R."/>
            <person name="Montiel E.E."/>
            <person name="Radhakrishnan S."/>
            <person name="Shen Y."/>
            <person name="Minx P."/>
            <person name="Janes D.E."/>
            <person name="Warren W.C."/>
            <person name="Edwards S.V."/>
            <person name="Valenzuela N."/>
        </authorList>
    </citation>
    <scope>NUCLEOTIDE SEQUENCE [LARGE SCALE GENOMIC DNA]</scope>
</reference>
<evidence type="ECO:0000256" key="6">
    <source>
        <dbReference type="ARBA" id="ARBA00023274"/>
    </source>
</evidence>
<dbReference type="AlphaFoldDB" id="A0A8C3F0R4"/>
<dbReference type="GO" id="GO:0003735">
    <property type="term" value="F:structural constituent of ribosome"/>
    <property type="evidence" value="ECO:0007669"/>
    <property type="project" value="InterPro"/>
</dbReference>
<evidence type="ECO:0000313" key="11">
    <source>
        <dbReference type="Proteomes" id="UP000694380"/>
    </source>
</evidence>
<evidence type="ECO:0000256" key="7">
    <source>
        <dbReference type="ARBA" id="ARBA00035133"/>
    </source>
</evidence>
<feature type="region of interest" description="Disordered" evidence="9">
    <location>
        <begin position="213"/>
        <end position="232"/>
    </location>
</feature>
<gene>
    <name evidence="10" type="primary">MRPS31</name>
</gene>